<feature type="transmembrane region" description="Helical" evidence="4">
    <location>
        <begin position="296"/>
        <end position="317"/>
    </location>
</feature>
<dbReference type="SUPFAM" id="SSF103473">
    <property type="entry name" value="MFS general substrate transporter"/>
    <property type="match status" value="1"/>
</dbReference>
<keyword evidence="1 4" id="KW-0812">Transmembrane</keyword>
<dbReference type="PROSITE" id="PS50850">
    <property type="entry name" value="MFS"/>
    <property type="match status" value="1"/>
</dbReference>
<feature type="transmembrane region" description="Helical" evidence="4">
    <location>
        <begin position="239"/>
        <end position="263"/>
    </location>
</feature>
<feature type="transmembrane region" description="Helical" evidence="4">
    <location>
        <begin position="134"/>
        <end position="156"/>
    </location>
</feature>
<keyword evidence="7" id="KW-1185">Reference proteome</keyword>
<dbReference type="PANTHER" id="PTHR23523:SF2">
    <property type="entry name" value="2-NITROIMIDAZOLE TRANSPORTER"/>
    <property type="match status" value="1"/>
</dbReference>
<keyword evidence="2 4" id="KW-1133">Transmembrane helix</keyword>
<evidence type="ECO:0000256" key="1">
    <source>
        <dbReference type="ARBA" id="ARBA00022692"/>
    </source>
</evidence>
<evidence type="ECO:0000256" key="4">
    <source>
        <dbReference type="SAM" id="Phobius"/>
    </source>
</evidence>
<feature type="transmembrane region" description="Helical" evidence="4">
    <location>
        <begin position="363"/>
        <end position="381"/>
    </location>
</feature>
<dbReference type="InterPro" id="IPR036259">
    <property type="entry name" value="MFS_trans_sf"/>
</dbReference>
<feature type="transmembrane region" description="Helical" evidence="4">
    <location>
        <begin position="100"/>
        <end position="122"/>
    </location>
</feature>
<evidence type="ECO:0000313" key="7">
    <source>
        <dbReference type="Proteomes" id="UP001156140"/>
    </source>
</evidence>
<dbReference type="AlphaFoldDB" id="A0AA41U9I8"/>
<protein>
    <submittedName>
        <fullName evidence="6">MFS transporter</fullName>
    </submittedName>
</protein>
<evidence type="ECO:0000256" key="2">
    <source>
        <dbReference type="ARBA" id="ARBA00022989"/>
    </source>
</evidence>
<gene>
    <name evidence="6" type="ORF">ML536_01220</name>
</gene>
<proteinExistence type="predicted"/>
<evidence type="ECO:0000259" key="5">
    <source>
        <dbReference type="PROSITE" id="PS50850"/>
    </source>
</evidence>
<dbReference type="PANTHER" id="PTHR23523">
    <property type="match status" value="1"/>
</dbReference>
<sequence>MLQRLPSRWLILAGIILAAFNLRPALTSLGASLHQVQEDLGLRDFLLGTLNSTSIICFGLFGLLATTIVRRAGASLTIGLGLVAVAVGLLLRMWPIADALLASTILAGAGIGIVGVLSPAIIRRYFHERLGSVTGLYTMFLCLGGAAGAGLTPPMLKLFGTWTGALAIWALPAAIGFVLWLEVARREEPVSLRKGTIDTMWRSPLAWSITGFMGLQAALAFIVLGWLPILLLDRNADMAAAGALTSSAILSQAVSALITPILADRTGRPGLFVAGVLVLSCVGFLGVLCAPMAESVFWSLVLGLGLGGAFAMALYLIALRSPSAETAAALSIMAQSLGYLGAAAAPLIVGLLREYFVGMGPQIFLFLFISACALPCGLLAADRRREVQEARATQRRMEQSGISRLDSE</sequence>
<dbReference type="InterPro" id="IPR020846">
    <property type="entry name" value="MFS_dom"/>
</dbReference>
<feature type="transmembrane region" description="Helical" evidence="4">
    <location>
        <begin position="205"/>
        <end position="227"/>
    </location>
</feature>
<dbReference type="Pfam" id="PF07690">
    <property type="entry name" value="MFS_1"/>
    <property type="match status" value="1"/>
</dbReference>
<dbReference type="Proteomes" id="UP001156140">
    <property type="component" value="Unassembled WGS sequence"/>
</dbReference>
<organism evidence="6 7">
    <name type="scientific">Paradevosia shaoguanensis</name>
    <dbReference type="NCBI Taxonomy" id="1335043"/>
    <lineage>
        <taxon>Bacteria</taxon>
        <taxon>Pseudomonadati</taxon>
        <taxon>Pseudomonadota</taxon>
        <taxon>Alphaproteobacteria</taxon>
        <taxon>Hyphomicrobiales</taxon>
        <taxon>Devosiaceae</taxon>
        <taxon>Paradevosia</taxon>
    </lineage>
</organism>
<keyword evidence="3 4" id="KW-0472">Membrane</keyword>
<dbReference type="GO" id="GO:0022857">
    <property type="term" value="F:transmembrane transporter activity"/>
    <property type="evidence" value="ECO:0007669"/>
    <property type="project" value="InterPro"/>
</dbReference>
<dbReference type="RefSeq" id="WP_281734671.1">
    <property type="nucleotide sequence ID" value="NZ_JAKETQ010000001.1"/>
</dbReference>
<dbReference type="InterPro" id="IPR011701">
    <property type="entry name" value="MFS"/>
</dbReference>
<dbReference type="Gene3D" id="1.20.1250.20">
    <property type="entry name" value="MFS general substrate transporter like domains"/>
    <property type="match status" value="2"/>
</dbReference>
<accession>A0AA41U9I8</accession>
<feature type="transmembrane region" description="Helical" evidence="4">
    <location>
        <begin position="329"/>
        <end position="351"/>
    </location>
</feature>
<evidence type="ECO:0000256" key="3">
    <source>
        <dbReference type="ARBA" id="ARBA00023136"/>
    </source>
</evidence>
<evidence type="ECO:0000313" key="6">
    <source>
        <dbReference type="EMBL" id="MCI0125440.1"/>
    </source>
</evidence>
<feature type="domain" description="Major facilitator superfamily (MFS) profile" evidence="5">
    <location>
        <begin position="203"/>
        <end position="408"/>
    </location>
</feature>
<reference evidence="6" key="1">
    <citation type="submission" date="2022-03" db="EMBL/GenBank/DDBJ databases">
        <title>The complete genome sequence of a Methyloterrigena soli.</title>
        <authorList>
            <person name="Zi Z."/>
        </authorList>
    </citation>
    <scope>NUCLEOTIDE SEQUENCE</scope>
    <source>
        <strain evidence="6">M48</strain>
    </source>
</reference>
<comment type="caution">
    <text evidence="6">The sequence shown here is derived from an EMBL/GenBank/DDBJ whole genome shotgun (WGS) entry which is preliminary data.</text>
</comment>
<dbReference type="InterPro" id="IPR052524">
    <property type="entry name" value="MFS_Cyanate_Porter"/>
</dbReference>
<feature type="transmembrane region" description="Helical" evidence="4">
    <location>
        <begin position="76"/>
        <end position="94"/>
    </location>
</feature>
<feature type="transmembrane region" description="Helical" evidence="4">
    <location>
        <begin position="46"/>
        <end position="69"/>
    </location>
</feature>
<feature type="transmembrane region" description="Helical" evidence="4">
    <location>
        <begin position="270"/>
        <end position="290"/>
    </location>
</feature>
<dbReference type="EMBL" id="JALAZD010000001">
    <property type="protein sequence ID" value="MCI0125440.1"/>
    <property type="molecule type" value="Genomic_DNA"/>
</dbReference>
<name>A0AA41U9I8_9HYPH</name>
<feature type="transmembrane region" description="Helical" evidence="4">
    <location>
        <begin position="162"/>
        <end position="184"/>
    </location>
</feature>